<sequence length="129" mass="15017">MDTSKLLPALRDLDKCLQLFPRASSLDLTKPQTWEKNKEMLQHVEWISWRCMGDVEVHLASREKEKRNKHRKTGKDGVDPGAHWVRAIGEMTQSMCSIESDRGGFARVLCPFSFLYARLGPWRREVLLY</sequence>
<organism evidence="1 2">
    <name type="scientific">Gonapodya prolifera (strain JEL478)</name>
    <name type="common">Monoblepharis prolifera</name>
    <dbReference type="NCBI Taxonomy" id="1344416"/>
    <lineage>
        <taxon>Eukaryota</taxon>
        <taxon>Fungi</taxon>
        <taxon>Fungi incertae sedis</taxon>
        <taxon>Chytridiomycota</taxon>
        <taxon>Chytridiomycota incertae sedis</taxon>
        <taxon>Monoblepharidomycetes</taxon>
        <taxon>Monoblepharidales</taxon>
        <taxon>Gonapodyaceae</taxon>
        <taxon>Gonapodya</taxon>
    </lineage>
</organism>
<dbReference type="AlphaFoldDB" id="A0A139AQY7"/>
<reference evidence="1 2" key="1">
    <citation type="journal article" date="2015" name="Genome Biol. Evol.">
        <title>Phylogenomic analyses indicate that early fungi evolved digesting cell walls of algal ancestors of land plants.</title>
        <authorList>
            <person name="Chang Y."/>
            <person name="Wang S."/>
            <person name="Sekimoto S."/>
            <person name="Aerts A.L."/>
            <person name="Choi C."/>
            <person name="Clum A."/>
            <person name="LaButti K.M."/>
            <person name="Lindquist E.A."/>
            <person name="Yee Ngan C."/>
            <person name="Ohm R.A."/>
            <person name="Salamov A.A."/>
            <person name="Grigoriev I.V."/>
            <person name="Spatafora J.W."/>
            <person name="Berbee M.L."/>
        </authorList>
    </citation>
    <scope>NUCLEOTIDE SEQUENCE [LARGE SCALE GENOMIC DNA]</scope>
    <source>
        <strain evidence="1 2">JEL478</strain>
    </source>
</reference>
<accession>A0A139AQY7</accession>
<name>A0A139AQY7_GONPJ</name>
<protein>
    <submittedName>
        <fullName evidence="1">Uncharacterized protein</fullName>
    </submittedName>
</protein>
<evidence type="ECO:0000313" key="2">
    <source>
        <dbReference type="Proteomes" id="UP000070544"/>
    </source>
</evidence>
<evidence type="ECO:0000313" key="1">
    <source>
        <dbReference type="EMBL" id="KXS19146.1"/>
    </source>
</evidence>
<keyword evidence="2" id="KW-1185">Reference proteome</keyword>
<dbReference type="Proteomes" id="UP000070544">
    <property type="component" value="Unassembled WGS sequence"/>
</dbReference>
<gene>
    <name evidence="1" type="ORF">M427DRAFT_469862</name>
</gene>
<dbReference type="EMBL" id="KQ965739">
    <property type="protein sequence ID" value="KXS19146.1"/>
    <property type="molecule type" value="Genomic_DNA"/>
</dbReference>
<proteinExistence type="predicted"/>